<proteinExistence type="predicted"/>
<dbReference type="InterPro" id="IPR025875">
    <property type="entry name" value="Leu-rich_rpt_4"/>
</dbReference>
<dbReference type="Gene3D" id="3.80.10.10">
    <property type="entry name" value="Ribonuclease Inhibitor"/>
    <property type="match status" value="2"/>
</dbReference>
<dbReference type="SUPFAM" id="SSF52075">
    <property type="entry name" value="Outer arm dynein light chain 1"/>
    <property type="match status" value="1"/>
</dbReference>
<dbReference type="AlphaFoldDB" id="A0A7G2C2W9"/>
<evidence type="ECO:0000313" key="4">
    <source>
        <dbReference type="Proteomes" id="UP000515908"/>
    </source>
</evidence>
<keyword evidence="1" id="KW-0433">Leucine-rich repeat</keyword>
<name>A0A7G2C2W9_9TRYP</name>
<dbReference type="PANTHER" id="PTHR45973:SF29">
    <property type="entry name" value="LEUCINE-RICH REPEAT PROTEIN"/>
    <property type="match status" value="1"/>
</dbReference>
<dbReference type="EMBL" id="LR877145">
    <property type="protein sequence ID" value="CAD2213063.1"/>
    <property type="molecule type" value="Genomic_DNA"/>
</dbReference>
<reference evidence="3 4" key="1">
    <citation type="submission" date="2020-08" db="EMBL/GenBank/DDBJ databases">
        <authorList>
            <person name="Newling K."/>
            <person name="Davey J."/>
            <person name="Forrester S."/>
        </authorList>
    </citation>
    <scope>NUCLEOTIDE SEQUENCE [LARGE SCALE GENOMIC DNA]</scope>
    <source>
        <strain evidence="4">Crithidia deanei Carvalho (ATCC PRA-265)</strain>
    </source>
</reference>
<dbReference type="InterPro" id="IPR001611">
    <property type="entry name" value="Leu-rich_rpt"/>
</dbReference>
<organism evidence="3 4">
    <name type="scientific">Angomonas deanei</name>
    <dbReference type="NCBI Taxonomy" id="59799"/>
    <lineage>
        <taxon>Eukaryota</taxon>
        <taxon>Discoba</taxon>
        <taxon>Euglenozoa</taxon>
        <taxon>Kinetoplastea</taxon>
        <taxon>Metakinetoplastina</taxon>
        <taxon>Trypanosomatida</taxon>
        <taxon>Trypanosomatidae</taxon>
        <taxon>Strigomonadinae</taxon>
        <taxon>Angomonas</taxon>
    </lineage>
</organism>
<dbReference type="Pfam" id="PF12799">
    <property type="entry name" value="LRR_4"/>
    <property type="match status" value="1"/>
</dbReference>
<dbReference type="VEuPathDB" id="TriTrypDB:ADEAN_000049900"/>
<accession>A0A7G2C2W9</accession>
<dbReference type="PANTHER" id="PTHR45973">
    <property type="entry name" value="PROTEIN PHOSPHATASE 1 REGULATORY SUBUNIT SDS22-RELATED"/>
    <property type="match status" value="1"/>
</dbReference>
<evidence type="ECO:0000256" key="2">
    <source>
        <dbReference type="ARBA" id="ARBA00022737"/>
    </source>
</evidence>
<evidence type="ECO:0000256" key="1">
    <source>
        <dbReference type="ARBA" id="ARBA00022614"/>
    </source>
</evidence>
<dbReference type="InterPro" id="IPR050576">
    <property type="entry name" value="Cilia_flagella_integrity"/>
</dbReference>
<evidence type="ECO:0000313" key="3">
    <source>
        <dbReference type="EMBL" id="CAD2213063.1"/>
    </source>
</evidence>
<gene>
    <name evidence="3" type="ORF">ADEAN_000049900</name>
</gene>
<protein>
    <submittedName>
        <fullName evidence="3">Leucine Rich repeat, putative</fullName>
    </submittedName>
</protein>
<keyword evidence="4" id="KW-1185">Reference proteome</keyword>
<sequence>MNTVHVDPFANLDVDHAVSSVSEDEEDEGLLTPSLLESKCKEHHGYRSPELNEKLYLHHCKIRKLCPLDAYTNVRVLYLSGNSIQDLKPLAPLVSLVSLYTSQNGLESLDSLPLLPQLTLLDVSYNQLECLDVGEKLPKLENLTAAHNSLRELTATKLEAFPHLQVLDISFNQVDEEGTVWEELGKLTGLRTLMLHGNAAVRSLQHYRKHVIALLPELRFLDEYPVFEEERQLAEAFASGGTDLENTVRQQQQEAKAAARERQFSFFEETIKKVTRREEKKEPSQYLLDQTDDIYIPNA</sequence>
<dbReference type="InterPro" id="IPR032675">
    <property type="entry name" value="LRR_dom_sf"/>
</dbReference>
<dbReference type="PROSITE" id="PS51450">
    <property type="entry name" value="LRR"/>
    <property type="match status" value="3"/>
</dbReference>
<dbReference type="Proteomes" id="UP000515908">
    <property type="component" value="Chromosome 01"/>
</dbReference>
<dbReference type="Pfam" id="PF13516">
    <property type="entry name" value="LRR_6"/>
    <property type="match status" value="1"/>
</dbReference>
<keyword evidence="2" id="KW-0677">Repeat</keyword>